<evidence type="ECO:0000313" key="4">
    <source>
        <dbReference type="Proteomes" id="UP000198341"/>
    </source>
</evidence>
<dbReference type="RefSeq" id="XP_007512463.1">
    <property type="nucleotide sequence ID" value="XM_007512401.1"/>
</dbReference>
<dbReference type="EMBL" id="FO082273">
    <property type="protein sequence ID" value="CCO17063.1"/>
    <property type="molecule type" value="Genomic_DNA"/>
</dbReference>
<sequence>MHHVFYRFLMFFFALFALITITITTKKTTTGTIIIGFTGPAVDDVFADSDATHSNNISDNSNTNEKESCSSLRIDDLINAKVSSKPFKHVYVKGFISKECVRKVNRDFPESLKRISTYGGGNIDEGALRKRNEIGGHFEAFLDAMASATLREAFERVFRTDLSNTFIRSTIRGVATKEDGRIHADDASKVVTALVYLNEEWPHESECGECGKLQLLARRDLRSNSTPANDAYGGNLLAFLNPAAFGKNGGFHGFKKFSSTRKGGCLSQDAGCERKMVQINYQTRVKLFGDDEKKNGRRRKKKNQQDFVRPNDPRVRDGSLELPGGVRLAIV</sequence>
<accession>K8F678</accession>
<feature type="chain" id="PRO_5003919951" evidence="2">
    <location>
        <begin position="25"/>
        <end position="331"/>
    </location>
</feature>
<dbReference type="Proteomes" id="UP000198341">
    <property type="component" value="Chromosome 6"/>
</dbReference>
<feature type="compositionally biased region" description="Basic and acidic residues" evidence="1">
    <location>
        <begin position="309"/>
        <end position="319"/>
    </location>
</feature>
<evidence type="ECO:0000256" key="1">
    <source>
        <dbReference type="SAM" id="MobiDB-lite"/>
    </source>
</evidence>
<dbReference type="GeneID" id="19015168"/>
<proteinExistence type="predicted"/>
<name>K8F678_9CHLO</name>
<evidence type="ECO:0000256" key="2">
    <source>
        <dbReference type="SAM" id="SignalP"/>
    </source>
</evidence>
<keyword evidence="4" id="KW-1185">Reference proteome</keyword>
<protein>
    <submittedName>
        <fullName evidence="3">Uncharacterized protein</fullName>
    </submittedName>
</protein>
<feature type="region of interest" description="Disordered" evidence="1">
    <location>
        <begin position="290"/>
        <end position="319"/>
    </location>
</feature>
<feature type="signal peptide" evidence="2">
    <location>
        <begin position="1"/>
        <end position="24"/>
    </location>
</feature>
<evidence type="ECO:0000313" key="3">
    <source>
        <dbReference type="EMBL" id="CCO17063.1"/>
    </source>
</evidence>
<dbReference type="AlphaFoldDB" id="K8F678"/>
<keyword evidence="2" id="KW-0732">Signal</keyword>
<dbReference type="Gene3D" id="2.60.120.620">
    <property type="entry name" value="q2cbj1_9rhob like domain"/>
    <property type="match status" value="1"/>
</dbReference>
<reference evidence="3 4" key="1">
    <citation type="submission" date="2011-10" db="EMBL/GenBank/DDBJ databases">
        <authorList>
            <person name="Genoscope - CEA"/>
        </authorList>
    </citation>
    <scope>NUCLEOTIDE SEQUENCE [LARGE SCALE GENOMIC DNA]</scope>
    <source>
        <strain evidence="3 4">RCC 1105</strain>
    </source>
</reference>
<gene>
    <name evidence="3" type="ORF">Bathy06g01880</name>
</gene>
<dbReference type="KEGG" id="bpg:Bathy06g01880"/>
<organism evidence="3 4">
    <name type="scientific">Bathycoccus prasinos</name>
    <dbReference type="NCBI Taxonomy" id="41875"/>
    <lineage>
        <taxon>Eukaryota</taxon>
        <taxon>Viridiplantae</taxon>
        <taxon>Chlorophyta</taxon>
        <taxon>Mamiellophyceae</taxon>
        <taxon>Mamiellales</taxon>
        <taxon>Bathycoccaceae</taxon>
        <taxon>Bathycoccus</taxon>
    </lineage>
</organism>